<dbReference type="Proteomes" id="UP000515561">
    <property type="component" value="Chromosome"/>
</dbReference>
<organism evidence="4 5">
    <name type="scientific">Anaerocolumna cellulosilytica</name>
    <dbReference type="NCBI Taxonomy" id="433286"/>
    <lineage>
        <taxon>Bacteria</taxon>
        <taxon>Bacillati</taxon>
        <taxon>Bacillota</taxon>
        <taxon>Clostridia</taxon>
        <taxon>Lachnospirales</taxon>
        <taxon>Lachnospiraceae</taxon>
        <taxon>Anaerocolumna</taxon>
    </lineage>
</organism>
<dbReference type="PROSITE" id="PS50949">
    <property type="entry name" value="HTH_GNTR"/>
    <property type="match status" value="1"/>
</dbReference>
<dbReference type="InterPro" id="IPR036390">
    <property type="entry name" value="WH_DNA-bd_sf"/>
</dbReference>
<dbReference type="InterPro" id="IPR033532">
    <property type="entry name" value="AraR_ligand_bind_dom"/>
</dbReference>
<dbReference type="RefSeq" id="WP_184092827.1">
    <property type="nucleotide sequence ID" value="NZ_AP023367.1"/>
</dbReference>
<dbReference type="AlphaFoldDB" id="A0A6S6R9W0"/>
<dbReference type="InterPro" id="IPR036388">
    <property type="entry name" value="WH-like_DNA-bd_sf"/>
</dbReference>
<proteinExistence type="predicted"/>
<dbReference type="EMBL" id="AP023367">
    <property type="protein sequence ID" value="BCJ96937.1"/>
    <property type="molecule type" value="Genomic_DNA"/>
</dbReference>
<keyword evidence="3" id="KW-0804">Transcription</keyword>
<dbReference type="InterPro" id="IPR000524">
    <property type="entry name" value="Tscrpt_reg_HTH_GntR"/>
</dbReference>
<gene>
    <name evidence="4" type="primary">araR</name>
    <name evidence="4" type="ORF">acsn021_45060</name>
</gene>
<dbReference type="GO" id="GO:0003700">
    <property type="term" value="F:DNA-binding transcription factor activity"/>
    <property type="evidence" value="ECO:0007669"/>
    <property type="project" value="InterPro"/>
</dbReference>
<dbReference type="GO" id="GO:0000976">
    <property type="term" value="F:transcription cis-regulatory region binding"/>
    <property type="evidence" value="ECO:0007669"/>
    <property type="project" value="TreeGrafter"/>
</dbReference>
<dbReference type="CDD" id="cd07377">
    <property type="entry name" value="WHTH_GntR"/>
    <property type="match status" value="1"/>
</dbReference>
<dbReference type="Pfam" id="PF13377">
    <property type="entry name" value="Peripla_BP_3"/>
    <property type="match status" value="1"/>
</dbReference>
<dbReference type="SMART" id="SM00345">
    <property type="entry name" value="HTH_GNTR"/>
    <property type="match status" value="1"/>
</dbReference>
<dbReference type="SUPFAM" id="SSF46785">
    <property type="entry name" value="Winged helix' DNA-binding domain"/>
    <property type="match status" value="1"/>
</dbReference>
<dbReference type="PANTHER" id="PTHR30146:SF150">
    <property type="entry name" value="ARABINOSE METABOLISM TRANSCRIPTIONAL REPRESSOR"/>
    <property type="match status" value="1"/>
</dbReference>
<dbReference type="Gene3D" id="3.40.50.2300">
    <property type="match status" value="2"/>
</dbReference>
<keyword evidence="2" id="KW-0238">DNA-binding</keyword>
<dbReference type="InterPro" id="IPR028082">
    <property type="entry name" value="Peripla_BP_I"/>
</dbReference>
<keyword evidence="5" id="KW-1185">Reference proteome</keyword>
<evidence type="ECO:0000313" key="5">
    <source>
        <dbReference type="Proteomes" id="UP000515561"/>
    </source>
</evidence>
<dbReference type="InterPro" id="IPR046335">
    <property type="entry name" value="LacI/GalR-like_sensor"/>
</dbReference>
<evidence type="ECO:0000256" key="1">
    <source>
        <dbReference type="ARBA" id="ARBA00023015"/>
    </source>
</evidence>
<dbReference type="CDD" id="cd01541">
    <property type="entry name" value="PBP1_AraR"/>
    <property type="match status" value="1"/>
</dbReference>
<protein>
    <submittedName>
        <fullName evidence="4">Arabinose metabolism transcriptional repressor</fullName>
    </submittedName>
</protein>
<dbReference type="PRINTS" id="PR00035">
    <property type="entry name" value="HTHGNTR"/>
</dbReference>
<reference evidence="4 5" key="1">
    <citation type="journal article" date="2016" name="Int. J. Syst. Evol. Microbiol.">
        <title>Descriptions of Anaerotaenia torta gen. nov., sp. nov. and Anaerocolumna cellulosilytica gen. nov., sp. nov. isolated from a methanogenic reactor of cattle waste.</title>
        <authorList>
            <person name="Uek A."/>
            <person name="Ohtaki Y."/>
            <person name="Kaku N."/>
            <person name="Ueki K."/>
        </authorList>
    </citation>
    <scope>NUCLEOTIDE SEQUENCE [LARGE SCALE GENOMIC DNA]</scope>
    <source>
        <strain evidence="4 5">SN021</strain>
    </source>
</reference>
<dbReference type="PANTHER" id="PTHR30146">
    <property type="entry name" value="LACI-RELATED TRANSCRIPTIONAL REPRESSOR"/>
    <property type="match status" value="1"/>
</dbReference>
<dbReference type="Pfam" id="PF00392">
    <property type="entry name" value="GntR"/>
    <property type="match status" value="1"/>
</dbReference>
<evidence type="ECO:0000256" key="2">
    <source>
        <dbReference type="ARBA" id="ARBA00023125"/>
    </source>
</evidence>
<accession>A0A6S6R9W0</accession>
<dbReference type="KEGG" id="acel:acsn021_45060"/>
<dbReference type="SUPFAM" id="SSF53822">
    <property type="entry name" value="Periplasmic binding protein-like I"/>
    <property type="match status" value="1"/>
</dbReference>
<sequence length="364" mass="40979">MNRNELSKHVVLSHWIKDNIINGTFQVGEKIPSENELAARFSYSRQTVRQAIGNLVAEGILIREQGSGTYVSNTNKKAPSEKTMRVGVITTYLDDYIFPSIIHGIEEVLTDNGYTMTLGITHNKPSDEENCLLQMMQSGVDGLIVEGTKSALPNANSRLYGQLKEHNIPTVFINGYYNNYSNSYIVMDDIKAGSMVTDILIENGHTNIGGIFKSDDIQGLRRYEGLQNSLKMNKLPLLDKSILWYTTEDYYYFFEGSMDTIILERFEDVTAVVCYNDQIAAALIKLLKRNSKSVPEDISIVSFDNSFLAKHMVFNLTSVVYPSKKVGKRGAGLLLQCMNNPFLTEQIVLEPTIKIRESVKKINE</sequence>
<keyword evidence="1" id="KW-0805">Transcription regulation</keyword>
<name>A0A6S6R9W0_9FIRM</name>
<evidence type="ECO:0000256" key="3">
    <source>
        <dbReference type="ARBA" id="ARBA00023163"/>
    </source>
</evidence>
<dbReference type="Gene3D" id="1.10.10.10">
    <property type="entry name" value="Winged helix-like DNA-binding domain superfamily/Winged helix DNA-binding domain"/>
    <property type="match status" value="1"/>
</dbReference>
<evidence type="ECO:0000313" key="4">
    <source>
        <dbReference type="EMBL" id="BCJ96937.1"/>
    </source>
</evidence>